<dbReference type="STRING" id="562970.Btus_1068"/>
<dbReference type="KEGG" id="bts:Btus_1068"/>
<proteinExistence type="predicted"/>
<reference evidence="1 2" key="1">
    <citation type="journal article" date="2011" name="Stand. Genomic Sci.">
        <title>Complete genome sequence of the thermophilic, hydrogen-oxidizing Bacillus tusciae type strain (T2) and reclassification in the new genus, Kyrpidia gen. nov. as Kyrpidia tusciae comb. nov. and emendation of the family Alicyclobacillaceae da Costa and Rainey, 2010.</title>
        <authorList>
            <person name="Klenk H.P."/>
            <person name="Lapidus A."/>
            <person name="Chertkov O."/>
            <person name="Copeland A."/>
            <person name="Del Rio T.G."/>
            <person name="Nolan M."/>
            <person name="Lucas S."/>
            <person name="Chen F."/>
            <person name="Tice H."/>
            <person name="Cheng J.F."/>
            <person name="Han C."/>
            <person name="Bruce D."/>
            <person name="Goodwin L."/>
            <person name="Pitluck S."/>
            <person name="Pati A."/>
            <person name="Ivanova N."/>
            <person name="Mavromatis K."/>
            <person name="Daum C."/>
            <person name="Chen A."/>
            <person name="Palaniappan K."/>
            <person name="Chang Y.J."/>
            <person name="Land M."/>
            <person name="Hauser L."/>
            <person name="Jeffries C.D."/>
            <person name="Detter J.C."/>
            <person name="Rohde M."/>
            <person name="Abt B."/>
            <person name="Pukall R."/>
            <person name="Goker M."/>
            <person name="Bristow J."/>
            <person name="Markowitz V."/>
            <person name="Hugenholtz P."/>
            <person name="Eisen J.A."/>
        </authorList>
    </citation>
    <scope>NUCLEOTIDE SEQUENCE [LARGE SCALE GENOMIC DNA]</scope>
    <source>
        <strain evidence="1 2">DSM 2912</strain>
    </source>
</reference>
<dbReference type="eggNOG" id="ENOG5031DZG">
    <property type="taxonomic scope" value="Bacteria"/>
</dbReference>
<dbReference type="HOGENOM" id="CLU_1358817_0_0_9"/>
<gene>
    <name evidence="1" type="ordered locus">Btus_1068</name>
</gene>
<dbReference type="RefSeq" id="WP_013075096.1">
    <property type="nucleotide sequence ID" value="NC_014098.1"/>
</dbReference>
<sequence length="202" mass="21426">MLSTAAVQTNRKRFFAASGVGLGGLVVLLASLFLTGTVYAAFPLTGIGGFVISADEIIGQQMNLYPALGQTSEQSIWPQAAIELSSATIKGLNLTKDLDVSKELGNFGMNKVKVVIGATKDVQGSGLKLRITGLQADQANFSTFDMEEKYSDNPLNKLGMTSSQIDLVKPQLNTHSLVAQSLGIPGMSLSLEVYDKDGKQLP</sequence>
<protein>
    <submittedName>
        <fullName evidence="1">Uncharacterized protein</fullName>
    </submittedName>
</protein>
<dbReference type="Proteomes" id="UP000002368">
    <property type="component" value="Chromosome"/>
</dbReference>
<evidence type="ECO:0000313" key="1">
    <source>
        <dbReference type="EMBL" id="ADG05805.1"/>
    </source>
</evidence>
<keyword evidence="2" id="KW-1185">Reference proteome</keyword>
<dbReference type="InterPro" id="IPR046198">
    <property type="entry name" value="DUF6230"/>
</dbReference>
<organism evidence="1 2">
    <name type="scientific">Kyrpidia tusciae (strain DSM 2912 / NBRC 15312 / T2)</name>
    <name type="common">Bacillus tusciae</name>
    <dbReference type="NCBI Taxonomy" id="562970"/>
    <lineage>
        <taxon>Bacteria</taxon>
        <taxon>Bacillati</taxon>
        <taxon>Bacillota</taxon>
        <taxon>Bacilli</taxon>
        <taxon>Bacillales</taxon>
        <taxon>Alicyclobacillaceae</taxon>
        <taxon>Kyrpidia</taxon>
    </lineage>
</organism>
<accession>D5WWV4</accession>
<evidence type="ECO:0000313" key="2">
    <source>
        <dbReference type="Proteomes" id="UP000002368"/>
    </source>
</evidence>
<dbReference type="AlphaFoldDB" id="D5WWV4"/>
<dbReference type="Pfam" id="PF19741">
    <property type="entry name" value="DUF6230"/>
    <property type="match status" value="1"/>
</dbReference>
<name>D5WWV4_KYRT2</name>
<dbReference type="OrthoDB" id="2967500at2"/>
<dbReference type="EMBL" id="CP002017">
    <property type="protein sequence ID" value="ADG05805.1"/>
    <property type="molecule type" value="Genomic_DNA"/>
</dbReference>